<comment type="caution">
    <text evidence="2">The sequence shown here is derived from an EMBL/GenBank/DDBJ whole genome shotgun (WGS) entry which is preliminary data.</text>
</comment>
<protein>
    <recommendedName>
        <fullName evidence="1">Fungal STAND N-terminal Goodbye domain-containing protein</fullName>
    </recommendedName>
</protein>
<organism evidence="2 3">
    <name type="scientific">Cladophialophora carrionii</name>
    <dbReference type="NCBI Taxonomy" id="86049"/>
    <lineage>
        <taxon>Eukaryota</taxon>
        <taxon>Fungi</taxon>
        <taxon>Dikarya</taxon>
        <taxon>Ascomycota</taxon>
        <taxon>Pezizomycotina</taxon>
        <taxon>Eurotiomycetes</taxon>
        <taxon>Chaetothyriomycetidae</taxon>
        <taxon>Chaetothyriales</taxon>
        <taxon>Herpotrichiellaceae</taxon>
        <taxon>Cladophialophora</taxon>
    </lineage>
</organism>
<dbReference type="AlphaFoldDB" id="A0A1C1CM20"/>
<dbReference type="VEuPathDB" id="FungiDB:CLCR_07616"/>
<evidence type="ECO:0000313" key="3">
    <source>
        <dbReference type="Proteomes" id="UP000094526"/>
    </source>
</evidence>
<accession>A0A1C1CM20</accession>
<dbReference type="EMBL" id="LGRB01000010">
    <property type="protein sequence ID" value="OCT49502.1"/>
    <property type="molecule type" value="Genomic_DNA"/>
</dbReference>
<feature type="domain" description="Fungal STAND N-terminal Goodbye" evidence="1">
    <location>
        <begin position="25"/>
        <end position="142"/>
    </location>
</feature>
<dbReference type="STRING" id="86049.A0A1C1CM20"/>
<reference evidence="3" key="1">
    <citation type="submission" date="2015-07" db="EMBL/GenBank/DDBJ databases">
        <authorList>
            <person name="Teixeira M.M."/>
            <person name="Souza R.C."/>
            <person name="Almeida L.G."/>
            <person name="Vicente V.A."/>
            <person name="de Hoog S."/>
            <person name="Bocca A.L."/>
            <person name="de Almeida S.R."/>
            <person name="Vasconcelos A.T."/>
            <person name="Felipe M.S."/>
        </authorList>
    </citation>
    <scope>NUCLEOTIDE SEQUENCE [LARGE SCALE GENOMIC DNA]</scope>
    <source>
        <strain evidence="3">KSF</strain>
    </source>
</reference>
<dbReference type="Pfam" id="PF17109">
    <property type="entry name" value="Goodbye"/>
    <property type="match status" value="1"/>
</dbReference>
<evidence type="ECO:0000313" key="2">
    <source>
        <dbReference type="EMBL" id="OCT49502.1"/>
    </source>
</evidence>
<dbReference type="OrthoDB" id="20872at2759"/>
<evidence type="ECO:0000259" key="1">
    <source>
        <dbReference type="Pfam" id="PF17109"/>
    </source>
</evidence>
<name>A0A1C1CM20_9EURO</name>
<keyword evidence="3" id="KW-1185">Reference proteome</keyword>
<proteinExistence type="predicted"/>
<dbReference type="InterPro" id="IPR031350">
    <property type="entry name" value="Goodbye_dom"/>
</dbReference>
<dbReference type="Proteomes" id="UP000094526">
    <property type="component" value="Unassembled WGS sequence"/>
</dbReference>
<gene>
    <name evidence="2" type="ORF">CLCR_07616</name>
</gene>
<dbReference type="VEuPathDB" id="FungiDB:G647_09765"/>
<sequence length="185" mass="20952">MVAEKDVQTIKKELANDSRDVADLWNDALRKYKGIVGEDLRPKFTSVDAMVEFGTHEMENFHQFRHNQKKVDKLRSLFMANLGYIQQGAQQLIAAATPAFPPAAAIGTALTYMLSACKQVSADYDVVTAFFEDMNAFLQRITILESRLPRYPSYRNCLMDVFTSVLEMCGFATKYIELGRFSQPS</sequence>